<comment type="caution">
    <text evidence="2">The sequence shown here is derived from an EMBL/GenBank/DDBJ whole genome shotgun (WGS) entry which is preliminary data.</text>
</comment>
<proteinExistence type="predicted"/>
<reference evidence="2" key="1">
    <citation type="submission" date="2021-10" db="EMBL/GenBank/DDBJ databases">
        <title>Tropical sea cucumber genome reveals ecological adaptation and Cuvierian tubules defense mechanism.</title>
        <authorList>
            <person name="Chen T."/>
        </authorList>
    </citation>
    <scope>NUCLEOTIDE SEQUENCE</scope>
    <source>
        <strain evidence="2">Nanhai2018</strain>
        <tissue evidence="2">Muscle</tissue>
    </source>
</reference>
<feature type="region of interest" description="Disordered" evidence="1">
    <location>
        <begin position="134"/>
        <end position="167"/>
    </location>
</feature>
<dbReference type="AlphaFoldDB" id="A0A9Q1CSP7"/>
<protein>
    <submittedName>
        <fullName evidence="2">Uncharacterized protein</fullName>
    </submittedName>
</protein>
<gene>
    <name evidence="2" type="ORF">HOLleu_04008</name>
</gene>
<organism evidence="2 3">
    <name type="scientific">Holothuria leucospilota</name>
    <name type="common">Black long sea cucumber</name>
    <name type="synonym">Mertensiothuria leucospilota</name>
    <dbReference type="NCBI Taxonomy" id="206669"/>
    <lineage>
        <taxon>Eukaryota</taxon>
        <taxon>Metazoa</taxon>
        <taxon>Echinodermata</taxon>
        <taxon>Eleutherozoa</taxon>
        <taxon>Echinozoa</taxon>
        <taxon>Holothuroidea</taxon>
        <taxon>Aspidochirotacea</taxon>
        <taxon>Aspidochirotida</taxon>
        <taxon>Holothuriidae</taxon>
        <taxon>Holothuria</taxon>
    </lineage>
</organism>
<evidence type="ECO:0000313" key="3">
    <source>
        <dbReference type="Proteomes" id="UP001152320"/>
    </source>
</evidence>
<feature type="region of interest" description="Disordered" evidence="1">
    <location>
        <begin position="58"/>
        <end position="80"/>
    </location>
</feature>
<sequence>MTALLPFEYSYILHIQYADNLIFSHFTTGYSLQNTSCHTNDNFGSSRPNVQRVSVISRNYTQRDDQRSRINHPAYPSPNDSIPGAAYSSRDAVAPLANTTNDRLLPGHGADYLPMVGTSPYTNDTPHITHLGNANTSPVPPSSGTVPALPGSDNESLPPISTVFGMN</sequence>
<keyword evidence="3" id="KW-1185">Reference proteome</keyword>
<dbReference type="Proteomes" id="UP001152320">
    <property type="component" value="Chromosome 1"/>
</dbReference>
<accession>A0A9Q1CSP7</accession>
<evidence type="ECO:0000313" key="2">
    <source>
        <dbReference type="EMBL" id="KAJ8050703.1"/>
    </source>
</evidence>
<evidence type="ECO:0000256" key="1">
    <source>
        <dbReference type="SAM" id="MobiDB-lite"/>
    </source>
</evidence>
<dbReference type="EMBL" id="JAIZAY010000001">
    <property type="protein sequence ID" value="KAJ8050703.1"/>
    <property type="molecule type" value="Genomic_DNA"/>
</dbReference>
<name>A0A9Q1CSP7_HOLLE</name>